<proteinExistence type="inferred from homology"/>
<dbReference type="AlphaFoldDB" id="A0A5C1EBH5"/>
<dbReference type="PANTHER" id="PTHR33393:SF11">
    <property type="entry name" value="POLYGLUTAMINE SYNTHESIS ACCESSORY PROTEIN RV0574C-RELATED"/>
    <property type="match status" value="1"/>
</dbReference>
<dbReference type="PANTHER" id="PTHR33393">
    <property type="entry name" value="POLYGLUTAMINE SYNTHESIS ACCESSORY PROTEIN RV0574C-RELATED"/>
    <property type="match status" value="1"/>
</dbReference>
<keyword evidence="4" id="KW-1185">Reference proteome</keyword>
<dbReference type="SUPFAM" id="SSF56300">
    <property type="entry name" value="Metallo-dependent phosphatases"/>
    <property type="match status" value="1"/>
</dbReference>
<dbReference type="InterPro" id="IPR019079">
    <property type="entry name" value="Capsule_synth_CapA"/>
</dbReference>
<dbReference type="CDD" id="cd07381">
    <property type="entry name" value="MPP_CapA"/>
    <property type="match status" value="1"/>
</dbReference>
<dbReference type="InterPro" id="IPR052169">
    <property type="entry name" value="CW_Biosynth-Accessory"/>
</dbReference>
<protein>
    <submittedName>
        <fullName evidence="3">Poly-gamma-glutamate synthesis protein (Capsule biosynthesis protein)</fullName>
    </submittedName>
</protein>
<evidence type="ECO:0000259" key="2">
    <source>
        <dbReference type="SMART" id="SM00854"/>
    </source>
</evidence>
<dbReference type="RefSeq" id="WP_223115949.1">
    <property type="nucleotide sequence ID" value="NZ_CP022579.1"/>
</dbReference>
<dbReference type="Proteomes" id="UP000323671">
    <property type="component" value="Chromosome"/>
</dbReference>
<evidence type="ECO:0000313" key="3">
    <source>
        <dbReference type="EMBL" id="QEL65939.1"/>
    </source>
</evidence>
<dbReference type="InterPro" id="IPR029052">
    <property type="entry name" value="Metallo-depent_PP-like"/>
</dbReference>
<feature type="domain" description="Capsule synthesis protein CapA" evidence="2">
    <location>
        <begin position="2"/>
        <end position="249"/>
    </location>
</feature>
<gene>
    <name evidence="3" type="primary">pgsA</name>
    <name evidence="3" type="ORF">OTERR_24630</name>
</gene>
<sequence length="336" mass="35994">MRIALMGDIMLGRGVARALKGQDGAALWGDLLPWLATADLRFANLECAITRHRRPWSRYGKRFHFRAAPDVLDVLRAGGVDVVSLANNHTLDFEARGLRDTLAHLDWAGIAHAGAGRNLGEAAAPAWLDAGGKRVAVIAVTDNEPGFAATATAAGTHYLPVDLSPAADAALAALLASPRRAGADLVIFSNHWGPNFVERPPPAFRQFARRVIDLGADLYVGHSAHLTQGVELYRGKPILYDCGDFIDDYAVDPVLRNDWSCLFLVDLDDSGQCTRLALIPVCLALARVRRATGAEAEAICRRQMRLSAELGTTLLVRDGVLCWTSSPAQGASGCAG</sequence>
<organism evidence="3 4">
    <name type="scientific">Oryzomicrobium terrae</name>
    <dbReference type="NCBI Taxonomy" id="1735038"/>
    <lineage>
        <taxon>Bacteria</taxon>
        <taxon>Pseudomonadati</taxon>
        <taxon>Pseudomonadota</taxon>
        <taxon>Betaproteobacteria</taxon>
        <taxon>Rhodocyclales</taxon>
        <taxon>Rhodocyclaceae</taxon>
        <taxon>Oryzomicrobium</taxon>
    </lineage>
</organism>
<evidence type="ECO:0000313" key="4">
    <source>
        <dbReference type="Proteomes" id="UP000323671"/>
    </source>
</evidence>
<dbReference type="Pfam" id="PF09587">
    <property type="entry name" value="PGA_cap"/>
    <property type="match status" value="1"/>
</dbReference>
<evidence type="ECO:0000256" key="1">
    <source>
        <dbReference type="ARBA" id="ARBA00005662"/>
    </source>
</evidence>
<comment type="similarity">
    <text evidence="1">Belongs to the CapA family.</text>
</comment>
<reference evidence="3 4" key="1">
    <citation type="submission" date="2017-07" db="EMBL/GenBank/DDBJ databases">
        <title>Complete genome sequence of Oryzomicrobium terrae TPP412.</title>
        <authorList>
            <person name="Chiu L.-W."/>
            <person name="Lo K.-J."/>
            <person name="Tsai Y.-M."/>
            <person name="Lin S.-S."/>
            <person name="Kuo C.-H."/>
            <person name="Liu C.-T."/>
        </authorList>
    </citation>
    <scope>NUCLEOTIDE SEQUENCE [LARGE SCALE GENOMIC DNA]</scope>
    <source>
        <strain evidence="3 4">TPP412</strain>
    </source>
</reference>
<dbReference type="SMART" id="SM00854">
    <property type="entry name" value="PGA_cap"/>
    <property type="match status" value="1"/>
</dbReference>
<accession>A0A5C1EBH5</accession>
<dbReference type="KEGG" id="otr:OTERR_24630"/>
<dbReference type="Gene3D" id="3.60.21.10">
    <property type="match status" value="1"/>
</dbReference>
<name>A0A5C1EBH5_9RHOO</name>
<dbReference type="EMBL" id="CP022579">
    <property type="protein sequence ID" value="QEL65939.1"/>
    <property type="molecule type" value="Genomic_DNA"/>
</dbReference>